<dbReference type="HOGENOM" id="CLU_129540_0_0_1"/>
<dbReference type="Gramene" id="ONIVA01G20500.1">
    <property type="protein sequence ID" value="ONIVA01G20500.1"/>
    <property type="gene ID" value="ONIVA01G20500"/>
</dbReference>
<reference evidence="1" key="2">
    <citation type="submission" date="2018-04" db="EMBL/GenBank/DDBJ databases">
        <title>OnivRS2 (Oryza nivara Reference Sequence Version 2).</title>
        <authorList>
            <person name="Zhang J."/>
            <person name="Kudrna D."/>
            <person name="Lee S."/>
            <person name="Talag J."/>
            <person name="Rajasekar S."/>
            <person name="Welchert J."/>
            <person name="Hsing Y.-I."/>
            <person name="Wing R.A."/>
        </authorList>
    </citation>
    <scope>NUCLEOTIDE SEQUENCE [LARGE SCALE GENOMIC DNA]</scope>
</reference>
<dbReference type="Proteomes" id="UP000006591">
    <property type="component" value="Chromosome 1"/>
</dbReference>
<evidence type="ECO:0000313" key="1">
    <source>
        <dbReference type="EnsemblPlants" id="ONIVA01G20500.1"/>
    </source>
</evidence>
<protein>
    <submittedName>
        <fullName evidence="1">Uncharacterized protein</fullName>
    </submittedName>
</protein>
<name>A0A0E0FMJ5_ORYNI</name>
<dbReference type="EnsemblPlants" id="ONIVA01G20500.1">
    <property type="protein sequence ID" value="ONIVA01G20500.1"/>
    <property type="gene ID" value="ONIVA01G20500"/>
</dbReference>
<dbReference type="AlphaFoldDB" id="A0A0E0FMJ5"/>
<reference evidence="1" key="1">
    <citation type="submission" date="2015-04" db="UniProtKB">
        <authorList>
            <consortium name="EnsemblPlants"/>
        </authorList>
    </citation>
    <scope>IDENTIFICATION</scope>
    <source>
        <strain evidence="1">SL10</strain>
    </source>
</reference>
<keyword evidence="2" id="KW-1185">Reference proteome</keyword>
<organism evidence="1">
    <name type="scientific">Oryza nivara</name>
    <name type="common">Indian wild rice</name>
    <name type="synonym">Oryza sativa f. spontanea</name>
    <dbReference type="NCBI Taxonomy" id="4536"/>
    <lineage>
        <taxon>Eukaryota</taxon>
        <taxon>Viridiplantae</taxon>
        <taxon>Streptophyta</taxon>
        <taxon>Embryophyta</taxon>
        <taxon>Tracheophyta</taxon>
        <taxon>Spermatophyta</taxon>
        <taxon>Magnoliopsida</taxon>
        <taxon>Liliopsida</taxon>
        <taxon>Poales</taxon>
        <taxon>Poaceae</taxon>
        <taxon>BOP clade</taxon>
        <taxon>Oryzoideae</taxon>
        <taxon>Oryzeae</taxon>
        <taxon>Oryzinae</taxon>
        <taxon>Oryza</taxon>
    </lineage>
</organism>
<evidence type="ECO:0000313" key="2">
    <source>
        <dbReference type="Proteomes" id="UP000006591"/>
    </source>
</evidence>
<accession>A0A0E0FMJ5</accession>
<proteinExistence type="predicted"/>
<sequence length="178" mass="20350">MLWLMLQYARFTYPLEYHIVLNKSIGTSQTAVMARVSIRGRTPLERDRQYTGYGWDTEGAEHTTYPGLNEIGIGLHTPHLQLAGFVRALDMLYRSTFAELQRVRTRVATLERSILPRFCQGYHTPEFMYGEDAMLAPARTYLHPSGITSRELYPPPTLTLLLFLTITDKSVSARNIPI</sequence>